<name>A0A433UDU1_ELYCH</name>
<dbReference type="Proteomes" id="UP000271974">
    <property type="component" value="Unassembled WGS sequence"/>
</dbReference>
<organism evidence="1 2">
    <name type="scientific">Elysia chlorotica</name>
    <name type="common">Eastern emerald elysia</name>
    <name type="synonym">Sea slug</name>
    <dbReference type="NCBI Taxonomy" id="188477"/>
    <lineage>
        <taxon>Eukaryota</taxon>
        <taxon>Metazoa</taxon>
        <taxon>Spiralia</taxon>
        <taxon>Lophotrochozoa</taxon>
        <taxon>Mollusca</taxon>
        <taxon>Gastropoda</taxon>
        <taxon>Heterobranchia</taxon>
        <taxon>Euthyneura</taxon>
        <taxon>Panpulmonata</taxon>
        <taxon>Sacoglossa</taxon>
        <taxon>Placobranchoidea</taxon>
        <taxon>Plakobranchidae</taxon>
        <taxon>Elysia</taxon>
    </lineage>
</organism>
<gene>
    <name evidence="1" type="ORF">EGW08_000341</name>
</gene>
<accession>A0A433UDU1</accession>
<dbReference type="OrthoDB" id="6062171at2759"/>
<protein>
    <submittedName>
        <fullName evidence="1">Uncharacterized protein</fullName>
    </submittedName>
</protein>
<dbReference type="SUPFAM" id="SSF56436">
    <property type="entry name" value="C-type lectin-like"/>
    <property type="match status" value="1"/>
</dbReference>
<keyword evidence="2" id="KW-1185">Reference proteome</keyword>
<dbReference type="InterPro" id="IPR016187">
    <property type="entry name" value="CTDL_fold"/>
</dbReference>
<dbReference type="CDD" id="cd00037">
    <property type="entry name" value="CLECT"/>
    <property type="match status" value="1"/>
</dbReference>
<evidence type="ECO:0000313" key="2">
    <source>
        <dbReference type="Proteomes" id="UP000271974"/>
    </source>
</evidence>
<reference evidence="1 2" key="1">
    <citation type="submission" date="2019-01" db="EMBL/GenBank/DDBJ databases">
        <title>A draft genome assembly of the solar-powered sea slug Elysia chlorotica.</title>
        <authorList>
            <person name="Cai H."/>
            <person name="Li Q."/>
            <person name="Fang X."/>
            <person name="Li J."/>
            <person name="Curtis N.E."/>
            <person name="Altenburger A."/>
            <person name="Shibata T."/>
            <person name="Feng M."/>
            <person name="Maeda T."/>
            <person name="Schwartz J.A."/>
            <person name="Shigenobu S."/>
            <person name="Lundholm N."/>
            <person name="Nishiyama T."/>
            <person name="Yang H."/>
            <person name="Hasebe M."/>
            <person name="Li S."/>
            <person name="Pierce S.K."/>
            <person name="Wang J."/>
        </authorList>
    </citation>
    <scope>NUCLEOTIDE SEQUENCE [LARGE SCALE GENOMIC DNA]</scope>
    <source>
        <strain evidence="1">EC2010</strain>
        <tissue evidence="1">Whole organism of an adult</tissue>
    </source>
</reference>
<comment type="caution">
    <text evidence="1">The sequence shown here is derived from an EMBL/GenBank/DDBJ whole genome shotgun (WGS) entry which is preliminary data.</text>
</comment>
<proteinExistence type="predicted"/>
<dbReference type="AlphaFoldDB" id="A0A433UDU1"/>
<dbReference type="EMBL" id="RQTK01000004">
    <property type="protein sequence ID" value="RUS91939.1"/>
    <property type="molecule type" value="Genomic_DNA"/>
</dbReference>
<evidence type="ECO:0000313" key="1">
    <source>
        <dbReference type="EMBL" id="RUS91939.1"/>
    </source>
</evidence>
<sequence length="225" mass="25182">MELNIWVLLHTIPTVIVLRHTAGAMFDFRLTDGRLNFTAQEDKCKSMGYDGLAILSTPEALEYANKMSIYIRTVLGRGLYVGHHFHPDTNEFLWDDGTVMRSDTPIDIYSINDNYTRIFITGTFSRGVGLTNPFAICGNHDNPPRQSSASGSIKHGEQLQTTTRTVLSEGTAVSYMECFLLCSMDSHCRFAEFNSDLLTCAVIGEYTSSGTTPNAHVWTFIRQTF</sequence>